<proteinExistence type="predicted"/>
<gene>
    <name evidence="1" type="ORF">HPB47_019795</name>
</gene>
<name>A0AC60QI40_IXOPE</name>
<dbReference type="Proteomes" id="UP000805193">
    <property type="component" value="Unassembled WGS sequence"/>
</dbReference>
<reference evidence="1 2" key="1">
    <citation type="journal article" date="2020" name="Cell">
        <title>Large-Scale Comparative Analyses of Tick Genomes Elucidate Their Genetic Diversity and Vector Capacities.</title>
        <authorList>
            <consortium name="Tick Genome and Microbiome Consortium (TIGMIC)"/>
            <person name="Jia N."/>
            <person name="Wang J."/>
            <person name="Shi W."/>
            <person name="Du L."/>
            <person name="Sun Y."/>
            <person name="Zhan W."/>
            <person name="Jiang J.F."/>
            <person name="Wang Q."/>
            <person name="Zhang B."/>
            <person name="Ji P."/>
            <person name="Bell-Sakyi L."/>
            <person name="Cui X.M."/>
            <person name="Yuan T.T."/>
            <person name="Jiang B.G."/>
            <person name="Yang W.F."/>
            <person name="Lam T.T."/>
            <person name="Chang Q.C."/>
            <person name="Ding S.J."/>
            <person name="Wang X.J."/>
            <person name="Zhu J.G."/>
            <person name="Ruan X.D."/>
            <person name="Zhao L."/>
            <person name="Wei J.T."/>
            <person name="Ye R.Z."/>
            <person name="Que T.C."/>
            <person name="Du C.H."/>
            <person name="Zhou Y.H."/>
            <person name="Cheng J.X."/>
            <person name="Dai P.F."/>
            <person name="Guo W.B."/>
            <person name="Han X.H."/>
            <person name="Huang E.J."/>
            <person name="Li L.F."/>
            <person name="Wei W."/>
            <person name="Gao Y.C."/>
            <person name="Liu J.Z."/>
            <person name="Shao H.Z."/>
            <person name="Wang X."/>
            <person name="Wang C.C."/>
            <person name="Yang T.C."/>
            <person name="Huo Q.B."/>
            <person name="Li W."/>
            <person name="Chen H.Y."/>
            <person name="Chen S.E."/>
            <person name="Zhou L.G."/>
            <person name="Ni X.B."/>
            <person name="Tian J.H."/>
            <person name="Sheng Y."/>
            <person name="Liu T."/>
            <person name="Pan Y.S."/>
            <person name="Xia L.Y."/>
            <person name="Li J."/>
            <person name="Zhao F."/>
            <person name="Cao W.C."/>
        </authorList>
    </citation>
    <scope>NUCLEOTIDE SEQUENCE [LARGE SCALE GENOMIC DNA]</scope>
    <source>
        <strain evidence="1">Iper-2018</strain>
    </source>
</reference>
<accession>A0AC60QI40</accession>
<sequence length="520" mass="57584">MDAKEVRVIYNESQANYMVLKHVFGDIVSLDRDPASDRCIGIASNEGATCAIFTRWFHVFHRHTGAGWPEFLDWLETVHGHESDKKAWKASPGPVDLWAYLIMLLVQVDLDGMSEGAIRRLCRALADYACPAIKVHGSKVFHAPYRIGSGSYLTAHGNTWRHSFMADYVLDRLSEQGLITEEEEEYLRQFDVLGDDFRGLVIHRETAELFDWTIDQVLKVLFVITGRGVTMSSIKRIAPQVGNTLSNNTIVAWTWYFRGTCFSWIDEVLTTSRPRIGGAGKVAEVARLGLASASITGDDRFPASESLGCAGTLTPLIQRHVVPGTTIMSDQWAVQNSLPAHQFNHLTVNHSLYFVVPQAWANTQTIESQWRALKCHPSQGARNLHKALGMHLCKFMWRREMNLGGKDPLVGFLEMAAAVYPTGPARIVQLKPTSQGSGALRRTVLRQQKRLNQPAQLMAALPTPLLPQAPRAQPTAAPPTPLHQAARAQPTAAQITPIQPEAPEAQPMAAQLTAVQPTLL</sequence>
<dbReference type="EMBL" id="JABSTQ010009046">
    <property type="protein sequence ID" value="KAG0433572.1"/>
    <property type="molecule type" value="Genomic_DNA"/>
</dbReference>
<organism evidence="1 2">
    <name type="scientific">Ixodes persulcatus</name>
    <name type="common">Taiga tick</name>
    <dbReference type="NCBI Taxonomy" id="34615"/>
    <lineage>
        <taxon>Eukaryota</taxon>
        <taxon>Metazoa</taxon>
        <taxon>Ecdysozoa</taxon>
        <taxon>Arthropoda</taxon>
        <taxon>Chelicerata</taxon>
        <taxon>Arachnida</taxon>
        <taxon>Acari</taxon>
        <taxon>Parasitiformes</taxon>
        <taxon>Ixodida</taxon>
        <taxon>Ixodoidea</taxon>
        <taxon>Ixodidae</taxon>
        <taxon>Ixodinae</taxon>
        <taxon>Ixodes</taxon>
    </lineage>
</organism>
<protein>
    <submittedName>
        <fullName evidence="1">Uncharacterized protein</fullName>
    </submittedName>
</protein>
<evidence type="ECO:0000313" key="2">
    <source>
        <dbReference type="Proteomes" id="UP000805193"/>
    </source>
</evidence>
<keyword evidence="2" id="KW-1185">Reference proteome</keyword>
<comment type="caution">
    <text evidence="1">The sequence shown here is derived from an EMBL/GenBank/DDBJ whole genome shotgun (WGS) entry which is preliminary data.</text>
</comment>
<evidence type="ECO:0000313" key="1">
    <source>
        <dbReference type="EMBL" id="KAG0433572.1"/>
    </source>
</evidence>